<dbReference type="EMBL" id="UOFV01000205">
    <property type="protein sequence ID" value="VAX00297.1"/>
    <property type="molecule type" value="Genomic_DNA"/>
</dbReference>
<accession>A0A3B1B5D2</accession>
<proteinExistence type="predicted"/>
<dbReference type="CDD" id="cd00093">
    <property type="entry name" value="HTH_XRE"/>
    <property type="match status" value="1"/>
</dbReference>
<protein>
    <recommendedName>
        <fullName evidence="1">HTH cro/C1-type domain-containing protein</fullName>
    </recommendedName>
</protein>
<evidence type="ECO:0000313" key="2">
    <source>
        <dbReference type="EMBL" id="VAX00297.1"/>
    </source>
</evidence>
<sequence length="69" mass="7628">MRAQEIVGHNISVCREAKGLTLEELAECCNLDHVQLSNVEQGNGSLVVDEFFLVAQMLDSRPEDLLLGE</sequence>
<dbReference type="AlphaFoldDB" id="A0A3B1B5D2"/>
<evidence type="ECO:0000259" key="1">
    <source>
        <dbReference type="PROSITE" id="PS50943"/>
    </source>
</evidence>
<reference evidence="2" key="1">
    <citation type="submission" date="2018-06" db="EMBL/GenBank/DDBJ databases">
        <authorList>
            <person name="Zhirakovskaya E."/>
        </authorList>
    </citation>
    <scope>NUCLEOTIDE SEQUENCE</scope>
</reference>
<dbReference type="PROSITE" id="PS50943">
    <property type="entry name" value="HTH_CROC1"/>
    <property type="match status" value="1"/>
</dbReference>
<dbReference type="SMART" id="SM00530">
    <property type="entry name" value="HTH_XRE"/>
    <property type="match status" value="1"/>
</dbReference>
<dbReference type="InterPro" id="IPR001387">
    <property type="entry name" value="Cro/C1-type_HTH"/>
</dbReference>
<feature type="domain" description="HTH cro/C1-type" evidence="1">
    <location>
        <begin position="11"/>
        <end position="65"/>
    </location>
</feature>
<dbReference type="InterPro" id="IPR010982">
    <property type="entry name" value="Lambda_DNA-bd_dom_sf"/>
</dbReference>
<dbReference type="SUPFAM" id="SSF47413">
    <property type="entry name" value="lambda repressor-like DNA-binding domains"/>
    <property type="match status" value="1"/>
</dbReference>
<organism evidence="2">
    <name type="scientific">hydrothermal vent metagenome</name>
    <dbReference type="NCBI Taxonomy" id="652676"/>
    <lineage>
        <taxon>unclassified sequences</taxon>
        <taxon>metagenomes</taxon>
        <taxon>ecological metagenomes</taxon>
    </lineage>
</organism>
<name>A0A3B1B5D2_9ZZZZ</name>
<dbReference type="Gene3D" id="1.10.260.40">
    <property type="entry name" value="lambda repressor-like DNA-binding domains"/>
    <property type="match status" value="1"/>
</dbReference>
<dbReference type="Pfam" id="PF01381">
    <property type="entry name" value="HTH_3"/>
    <property type="match status" value="1"/>
</dbReference>
<gene>
    <name evidence="2" type="ORF">MNBD_GAMMA19-1622</name>
</gene>
<dbReference type="GO" id="GO:0003677">
    <property type="term" value="F:DNA binding"/>
    <property type="evidence" value="ECO:0007669"/>
    <property type="project" value="InterPro"/>
</dbReference>